<evidence type="ECO:0000259" key="2">
    <source>
        <dbReference type="Pfam" id="PF07992"/>
    </source>
</evidence>
<dbReference type="PRINTS" id="PR00368">
    <property type="entry name" value="FADPNR"/>
</dbReference>
<protein>
    <submittedName>
        <fullName evidence="3">Pyruvate/2-oxoglutarate dehydrogenase complex dihydrolipoamide dehydrogenase (E3) component</fullName>
    </submittedName>
</protein>
<dbReference type="Gene3D" id="3.50.50.60">
    <property type="entry name" value="FAD/NAD(P)-binding domain"/>
    <property type="match status" value="2"/>
</dbReference>
<dbReference type="GO" id="GO:0016491">
    <property type="term" value="F:oxidoreductase activity"/>
    <property type="evidence" value="ECO:0007669"/>
    <property type="project" value="UniProtKB-KW"/>
</dbReference>
<dbReference type="EMBL" id="QGGI01000034">
    <property type="protein sequence ID" value="PWJ85513.1"/>
    <property type="molecule type" value="Genomic_DNA"/>
</dbReference>
<gene>
    <name evidence="3" type="ORF">C7380_1345</name>
</gene>
<comment type="caution">
    <text evidence="3">The sequence shown here is derived from an EMBL/GenBank/DDBJ whole genome shotgun (WGS) entry which is preliminary data.</text>
</comment>
<dbReference type="Pfam" id="PF07992">
    <property type="entry name" value="Pyr_redox_2"/>
    <property type="match status" value="1"/>
</dbReference>
<sequence>MIYNTDVVVVGGGAAGLAAALGAADENAEVILVEREDDVGGVLNQCIHNGFGLQYLKEDLTGPEFKEIMQEKIFNPKIRILPKSYILGVNKDKSVFLVNKYGVHTINTKTMVIATGARERPFSSIGIAGKRPSGVFSAGLAQRYMNLMNLKPGNSALIVGSGDIGLIMARRLTLEGVDVKAVIEIMSYPGGLERNIQQCLKDFNIPLYLSRSVKEISGEERVEKILTTKVDERFNYVDGEDMIFEVDTLISSVGLIPNIKPFDFLNHDNGFITSNTNQTSADWIFAAGNCTVVFDLVDYVAAQGEKAGRFAAKKALKNYEDDKIIKLQKSKNIGIMYPTYINTDFKGELFLRVKKPFNKICIEIPEYGIKKVINEAIPSEMIKIQLRDIKNFNEIIEVKAYEIV</sequence>
<feature type="domain" description="FAD/NAD(P)-binding" evidence="2">
    <location>
        <begin position="6"/>
        <end position="303"/>
    </location>
</feature>
<evidence type="ECO:0000313" key="3">
    <source>
        <dbReference type="EMBL" id="PWJ85513.1"/>
    </source>
</evidence>
<dbReference type="SUPFAM" id="SSF51905">
    <property type="entry name" value="FAD/NAD(P)-binding domain"/>
    <property type="match status" value="1"/>
</dbReference>
<keyword evidence="1" id="KW-0560">Oxidoreductase</keyword>
<dbReference type="PANTHER" id="PTHR42949:SF3">
    <property type="entry name" value="ANAEROBIC GLYCEROL-3-PHOSPHATE DEHYDROGENASE SUBUNIT B"/>
    <property type="match status" value="1"/>
</dbReference>
<dbReference type="AlphaFoldDB" id="A0AA45C4L3"/>
<proteinExistence type="predicted"/>
<name>A0AA45C4L3_9BACT</name>
<dbReference type="InterPro" id="IPR051691">
    <property type="entry name" value="Metab_Enz_Cyan_OpOx_G3PDH"/>
</dbReference>
<dbReference type="PRINTS" id="PR00469">
    <property type="entry name" value="PNDRDTASEII"/>
</dbReference>
<reference evidence="3 4" key="1">
    <citation type="submission" date="2018-05" db="EMBL/GenBank/DDBJ databases">
        <title>Genomic Encyclopedia of Type Strains, Phase IV (KMG-IV): sequencing the most valuable type-strain genomes for metagenomic binning, comparative biology and taxonomic classification.</title>
        <authorList>
            <person name="Goeker M."/>
        </authorList>
    </citation>
    <scope>NUCLEOTIDE SEQUENCE [LARGE SCALE GENOMIC DNA]</scope>
    <source>
        <strain evidence="3 4">DSM 24906</strain>
    </source>
</reference>
<evidence type="ECO:0000256" key="1">
    <source>
        <dbReference type="ARBA" id="ARBA00023002"/>
    </source>
</evidence>
<keyword evidence="3" id="KW-0670">Pyruvate</keyword>
<organism evidence="3 4">
    <name type="scientific">Oceanotoga teriensis</name>
    <dbReference type="NCBI Taxonomy" id="515440"/>
    <lineage>
        <taxon>Bacteria</taxon>
        <taxon>Thermotogati</taxon>
        <taxon>Thermotogota</taxon>
        <taxon>Thermotogae</taxon>
        <taxon>Petrotogales</taxon>
        <taxon>Petrotogaceae</taxon>
        <taxon>Oceanotoga</taxon>
    </lineage>
</organism>
<dbReference type="PANTHER" id="PTHR42949">
    <property type="entry name" value="ANAEROBIC GLYCEROL-3-PHOSPHATE DEHYDROGENASE SUBUNIT B"/>
    <property type="match status" value="1"/>
</dbReference>
<evidence type="ECO:0000313" key="4">
    <source>
        <dbReference type="Proteomes" id="UP000245921"/>
    </source>
</evidence>
<dbReference type="Proteomes" id="UP000245921">
    <property type="component" value="Unassembled WGS sequence"/>
</dbReference>
<dbReference type="InterPro" id="IPR023753">
    <property type="entry name" value="FAD/NAD-binding_dom"/>
</dbReference>
<keyword evidence="4" id="KW-1185">Reference proteome</keyword>
<dbReference type="RefSeq" id="WP_109606651.1">
    <property type="nucleotide sequence ID" value="NZ_JAMHJO010000002.1"/>
</dbReference>
<accession>A0AA45C4L3</accession>
<dbReference type="InterPro" id="IPR036188">
    <property type="entry name" value="FAD/NAD-bd_sf"/>
</dbReference>